<keyword evidence="6" id="KW-1185">Reference proteome</keyword>
<dbReference type="PANTHER" id="PTHR42764">
    <property type="entry name" value="PHOSPHONATES UTILIZATION ATP-BINDING PROTEIN PHNK-RELATED"/>
    <property type="match status" value="1"/>
</dbReference>
<dbReference type="Gene3D" id="3.40.50.300">
    <property type="entry name" value="P-loop containing nucleotide triphosphate hydrolases"/>
    <property type="match status" value="2"/>
</dbReference>
<dbReference type="GO" id="GO:0019700">
    <property type="term" value="P:organic phosphonate catabolic process"/>
    <property type="evidence" value="ECO:0007669"/>
    <property type="project" value="TreeGrafter"/>
</dbReference>
<evidence type="ECO:0000313" key="5">
    <source>
        <dbReference type="EMBL" id="AEF96336.1"/>
    </source>
</evidence>
<dbReference type="PANTHER" id="PTHR42764:SF1">
    <property type="entry name" value="PHOSPHONATES UTILIZATION ATP-BINDING PROTEIN PHNK-RELATED"/>
    <property type="match status" value="1"/>
</dbReference>
<dbReference type="HOGENOM" id="CLU_000604_86_2_2"/>
<keyword evidence="3" id="KW-0694">RNA-binding</keyword>
<evidence type="ECO:0000256" key="1">
    <source>
        <dbReference type="ARBA" id="ARBA00022741"/>
    </source>
</evidence>
<gene>
    <name evidence="5" type="ordered locus">Metig_0791</name>
</gene>
<keyword evidence="1" id="KW-0547">Nucleotide-binding</keyword>
<dbReference type="PROSITE" id="PS00211">
    <property type="entry name" value="ABC_TRANSPORTER_1"/>
    <property type="match status" value="2"/>
</dbReference>
<dbReference type="InterPro" id="IPR027417">
    <property type="entry name" value="P-loop_NTPase"/>
</dbReference>
<evidence type="ECO:0000313" key="6">
    <source>
        <dbReference type="Proteomes" id="UP000009227"/>
    </source>
</evidence>
<dbReference type="SMART" id="SM00382">
    <property type="entry name" value="AAA"/>
    <property type="match status" value="2"/>
</dbReference>
<reference evidence="5 6" key="1">
    <citation type="submission" date="2011-05" db="EMBL/GenBank/DDBJ databases">
        <title>Complete sequence of Methanotorris igneus Kol 5.</title>
        <authorList>
            <consortium name="US DOE Joint Genome Institute"/>
            <person name="Lucas S."/>
            <person name="Han J."/>
            <person name="Lapidus A."/>
            <person name="Cheng J.-F."/>
            <person name="Goodwin L."/>
            <person name="Pitluck S."/>
            <person name="Peters L."/>
            <person name="Mikhailova N."/>
            <person name="Chertkov O."/>
            <person name="Han C."/>
            <person name="Tapia R."/>
            <person name="Land M."/>
            <person name="Hauser L."/>
            <person name="Kyrpides N."/>
            <person name="Ivanova N."/>
            <person name="Pagani I."/>
            <person name="Sieprawska-Lupa M."/>
            <person name="Whitman W."/>
            <person name="Woyke T."/>
        </authorList>
    </citation>
    <scope>NUCLEOTIDE SEQUENCE [LARGE SCALE GENOMIC DNA]</scope>
    <source>
        <strain evidence="6">DSM 5666 / JCM 11834 / Kol 5</strain>
    </source>
</reference>
<dbReference type="AlphaFoldDB" id="F6BCX5"/>
<feature type="domain" description="ABC transporter" evidence="4">
    <location>
        <begin position="291"/>
        <end position="583"/>
    </location>
</feature>
<dbReference type="PROSITE" id="PS50893">
    <property type="entry name" value="ABC_TRANSPORTER_2"/>
    <property type="match status" value="2"/>
</dbReference>
<dbReference type="InterPro" id="IPR017871">
    <property type="entry name" value="ABC_transporter-like_CS"/>
</dbReference>
<sequence>MEPLKRFYPNRMDIVVHLKVIIKSTFLEHYKIIMVKIMSVIVKNLTKRYGEKVALDNISFEAKKGEILGIVGRSGAGKTTLIRILRGTEPYDEGYVEICGRKDNFREITAIHLQRNFALWAEPAIYNIIRKLYAIRNNSDESLPLEDEWEEYEKDALEIMKLVGLEHKKDAFSNILSGGEKQRLILGRQIAKIYERGEGVLLLDEPATMACPASKQMLLDVIKNIRDKLGITVIITSHLPEIHKYLCDRCILLEEGKIKMDGKPEEVIEEFLKDMKEPYIRKRKPSERDIIEVKNVSKRYYVVHGGETLNMKNVSFTIKEGEILSIIGPSGTGKSVLLRLLAGVEMPNSGDIIVDGINLKDYGWERINLRRKIGVMHQEFSLSHYVKVEDLLKYRLGIKGEKAIAHAKLKAKELGLSPKVVDSLYQLIDLPEEEMRNKLEKLGLSENIIKLLFPAIVDEFKPKEVLDALDLPEEVLQKTPAQLSGGERVRVAMALQLITKPKILLLDEPFGDLDPITLRDVANYLKKINDEFGTTIVLISHHVELIKEISDRAILIDEGKIILEGNPEEVCDEFIRRSNAKFLSENKIN</sequence>
<dbReference type="GO" id="GO:0003723">
    <property type="term" value="F:RNA binding"/>
    <property type="evidence" value="ECO:0007669"/>
    <property type="project" value="UniProtKB-KW"/>
</dbReference>
<evidence type="ECO:0000256" key="2">
    <source>
        <dbReference type="ARBA" id="ARBA00022840"/>
    </source>
</evidence>
<dbReference type="STRING" id="880724.Metig_0791"/>
<evidence type="ECO:0000256" key="3">
    <source>
        <dbReference type="PROSITE-ProRule" id="PRU00182"/>
    </source>
</evidence>
<dbReference type="SUPFAM" id="SSF52540">
    <property type="entry name" value="P-loop containing nucleoside triphosphate hydrolases"/>
    <property type="match status" value="2"/>
</dbReference>
<name>F6BCX5_METIK</name>
<feature type="domain" description="ABC transporter" evidence="4">
    <location>
        <begin position="40"/>
        <end position="280"/>
    </location>
</feature>
<dbReference type="KEGG" id="mig:Metig_0791"/>
<dbReference type="GO" id="GO:0016887">
    <property type="term" value="F:ATP hydrolysis activity"/>
    <property type="evidence" value="ECO:0007669"/>
    <property type="project" value="InterPro"/>
</dbReference>
<dbReference type="EMBL" id="CP002737">
    <property type="protein sequence ID" value="AEF96336.1"/>
    <property type="molecule type" value="Genomic_DNA"/>
</dbReference>
<keyword evidence="2" id="KW-0067">ATP-binding</keyword>
<dbReference type="PROSITE" id="PS50889">
    <property type="entry name" value="S4"/>
    <property type="match status" value="1"/>
</dbReference>
<dbReference type="InterPro" id="IPR003593">
    <property type="entry name" value="AAA+_ATPase"/>
</dbReference>
<dbReference type="Proteomes" id="UP000009227">
    <property type="component" value="Chromosome"/>
</dbReference>
<accession>F6BCX5</accession>
<proteinExistence type="predicted"/>
<dbReference type="Pfam" id="PF00005">
    <property type="entry name" value="ABC_tran"/>
    <property type="match status" value="2"/>
</dbReference>
<dbReference type="InterPro" id="IPR003439">
    <property type="entry name" value="ABC_transporter-like_ATP-bd"/>
</dbReference>
<evidence type="ECO:0000259" key="4">
    <source>
        <dbReference type="PROSITE" id="PS50893"/>
    </source>
</evidence>
<dbReference type="GO" id="GO:0005524">
    <property type="term" value="F:ATP binding"/>
    <property type="evidence" value="ECO:0007669"/>
    <property type="project" value="UniProtKB-KW"/>
</dbReference>
<organism evidence="6">
    <name type="scientific">Methanotorris igneus (strain DSM 5666 / JCM 11834 / Kol 5)</name>
    <dbReference type="NCBI Taxonomy" id="880724"/>
    <lineage>
        <taxon>Archaea</taxon>
        <taxon>Methanobacteriati</taxon>
        <taxon>Methanobacteriota</taxon>
        <taxon>Methanomada group</taxon>
        <taxon>Methanococci</taxon>
        <taxon>Methanococcales</taxon>
        <taxon>Methanocaldococcaceae</taxon>
        <taxon>Methanotorris</taxon>
    </lineage>
</organism>
<protein>
    <submittedName>
        <fullName evidence="5">ABC transporter related protein</fullName>
    </submittedName>
</protein>